<comment type="caution">
    <text evidence="1">The sequence shown here is derived from an EMBL/GenBank/DDBJ whole genome shotgun (WGS) entry which is preliminary data.</text>
</comment>
<name>A0A4Q7CTB6_9PSED</name>
<accession>A0A4Q7CTB6</accession>
<evidence type="ECO:0000313" key="2">
    <source>
        <dbReference type="Proteomes" id="UP000293369"/>
    </source>
</evidence>
<evidence type="ECO:0000313" key="1">
    <source>
        <dbReference type="EMBL" id="RZI25548.1"/>
    </source>
</evidence>
<sequence>MASIYDFERQVFEKEGVRIVIRSDGKGVELPDYDYQRQASDSTRLSDFLENRINSRLDGYELSYSVVSGDGNASVHGNTKLEKLRDSYEK</sequence>
<proteinExistence type="predicted"/>
<organism evidence="1 2">
    <name type="scientific">Pseudomonas orientalis</name>
    <dbReference type="NCBI Taxonomy" id="76758"/>
    <lineage>
        <taxon>Bacteria</taxon>
        <taxon>Pseudomonadati</taxon>
        <taxon>Pseudomonadota</taxon>
        <taxon>Gammaproteobacteria</taxon>
        <taxon>Pseudomonadales</taxon>
        <taxon>Pseudomonadaceae</taxon>
        <taxon>Pseudomonas</taxon>
    </lineage>
</organism>
<gene>
    <name evidence="1" type="ORF">EUX57_24685</name>
</gene>
<dbReference type="Proteomes" id="UP000293369">
    <property type="component" value="Unassembled WGS sequence"/>
</dbReference>
<dbReference type="AlphaFoldDB" id="A0A4Q7CTB6"/>
<protein>
    <submittedName>
        <fullName evidence="1">Uncharacterized protein</fullName>
    </submittedName>
</protein>
<dbReference type="RefSeq" id="WP_130139051.1">
    <property type="nucleotide sequence ID" value="NZ_SGFD01000071.1"/>
</dbReference>
<dbReference type="EMBL" id="SGFE01000091">
    <property type="protein sequence ID" value="RZI25548.1"/>
    <property type="molecule type" value="Genomic_DNA"/>
</dbReference>
<reference evidence="1 2" key="1">
    <citation type="submission" date="2019-02" db="EMBL/GenBank/DDBJ databases">
        <title>Pseudomonas spp from wheat grain.</title>
        <authorList>
            <person name="Cho G.-S."/>
            <person name="Franz C.M.A.P."/>
        </authorList>
    </citation>
    <scope>NUCLEOTIDE SEQUENCE [LARGE SCALE GENOMIC DNA]</scope>
    <source>
        <strain evidence="1 2">133NRW</strain>
    </source>
</reference>